<evidence type="ECO:0000256" key="1">
    <source>
        <dbReference type="ARBA" id="ARBA00009369"/>
    </source>
</evidence>
<proteinExistence type="inferred from homology"/>
<dbReference type="RefSeq" id="WP_020074550.1">
    <property type="nucleotide sequence ID" value="NZ_JBKWRC010000003.1"/>
</dbReference>
<dbReference type="PANTHER" id="PTHR34138">
    <property type="entry name" value="CELL SHAPE-DETERMINING PROTEIN MREC"/>
    <property type="match status" value="1"/>
</dbReference>
<comment type="similarity">
    <text evidence="1 5">Belongs to the MreC family.</text>
</comment>
<evidence type="ECO:0000256" key="7">
    <source>
        <dbReference type="SAM" id="MobiDB-lite"/>
    </source>
</evidence>
<dbReference type="Proteomes" id="UP000754750">
    <property type="component" value="Unassembled WGS sequence"/>
</dbReference>
<dbReference type="Gene3D" id="2.40.10.350">
    <property type="entry name" value="Rod shape-determining protein MreC, domain 2"/>
    <property type="match status" value="1"/>
</dbReference>
<keyword evidence="3 5" id="KW-0133">Cell shape</keyword>
<protein>
    <recommendedName>
        <fullName evidence="2 5">Cell shape-determining protein MreC</fullName>
    </recommendedName>
    <alternativeName>
        <fullName evidence="4 5">Cell shape protein MreC</fullName>
    </alternativeName>
</protein>
<dbReference type="InterPro" id="IPR042175">
    <property type="entry name" value="Cell/Rod_MreC_2"/>
</dbReference>
<gene>
    <name evidence="9" type="ORF">E7512_12735</name>
</gene>
<name>A0A928Q3G5_9FIRM</name>
<dbReference type="AlphaFoldDB" id="A0A928Q3G5"/>
<organism evidence="9 10">
    <name type="scientific">Faecalispora sporosphaeroides</name>
    <dbReference type="NCBI Taxonomy" id="1549"/>
    <lineage>
        <taxon>Bacteria</taxon>
        <taxon>Bacillati</taxon>
        <taxon>Bacillota</taxon>
        <taxon>Clostridia</taxon>
        <taxon>Eubacteriales</taxon>
        <taxon>Oscillospiraceae</taxon>
        <taxon>Faecalispora</taxon>
    </lineage>
</organism>
<dbReference type="InterPro" id="IPR055342">
    <property type="entry name" value="MreC_beta-barrel_core"/>
</dbReference>
<evidence type="ECO:0000256" key="4">
    <source>
        <dbReference type="ARBA" id="ARBA00032089"/>
    </source>
</evidence>
<evidence type="ECO:0000256" key="5">
    <source>
        <dbReference type="PIRNR" id="PIRNR038471"/>
    </source>
</evidence>
<accession>A0A928Q3G5</accession>
<evidence type="ECO:0000256" key="3">
    <source>
        <dbReference type="ARBA" id="ARBA00022960"/>
    </source>
</evidence>
<dbReference type="Gene3D" id="2.40.10.340">
    <property type="entry name" value="Rod shape-determining protein MreC, domain 1"/>
    <property type="match status" value="1"/>
</dbReference>
<feature type="compositionally biased region" description="Low complexity" evidence="7">
    <location>
        <begin position="302"/>
        <end position="313"/>
    </location>
</feature>
<dbReference type="PIRSF" id="PIRSF038471">
    <property type="entry name" value="MreC"/>
    <property type="match status" value="1"/>
</dbReference>
<comment type="function">
    <text evidence="5">Involved in formation and maintenance of cell shape.</text>
</comment>
<dbReference type="InterPro" id="IPR042177">
    <property type="entry name" value="Cell/Rod_1"/>
</dbReference>
<reference evidence="9" key="1">
    <citation type="submission" date="2019-04" db="EMBL/GenBank/DDBJ databases">
        <title>Evolution of Biomass-Degrading Anaerobic Consortia Revealed by Metagenomics.</title>
        <authorList>
            <person name="Peng X."/>
        </authorList>
    </citation>
    <scope>NUCLEOTIDE SEQUENCE</scope>
    <source>
        <strain evidence="9">SIG551</strain>
    </source>
</reference>
<keyword evidence="6" id="KW-0175">Coiled coil</keyword>
<feature type="coiled-coil region" evidence="6">
    <location>
        <begin position="66"/>
        <end position="93"/>
    </location>
</feature>
<dbReference type="Pfam" id="PF04085">
    <property type="entry name" value="MreC"/>
    <property type="match status" value="1"/>
</dbReference>
<dbReference type="GO" id="GO:0005886">
    <property type="term" value="C:plasma membrane"/>
    <property type="evidence" value="ECO:0007669"/>
    <property type="project" value="TreeGrafter"/>
</dbReference>
<feature type="domain" description="Rod shape-determining protein MreC beta-barrel core" evidence="8">
    <location>
        <begin position="120"/>
        <end position="269"/>
    </location>
</feature>
<dbReference type="GO" id="GO:0008360">
    <property type="term" value="P:regulation of cell shape"/>
    <property type="evidence" value="ECO:0007669"/>
    <property type="project" value="UniProtKB-KW"/>
</dbReference>
<feature type="region of interest" description="Disordered" evidence="7">
    <location>
        <begin position="277"/>
        <end position="313"/>
    </location>
</feature>
<comment type="caution">
    <text evidence="9">The sequence shown here is derived from an EMBL/GenBank/DDBJ whole genome shotgun (WGS) entry which is preliminary data.</text>
</comment>
<evidence type="ECO:0000256" key="2">
    <source>
        <dbReference type="ARBA" id="ARBA00013855"/>
    </source>
</evidence>
<dbReference type="PANTHER" id="PTHR34138:SF1">
    <property type="entry name" value="CELL SHAPE-DETERMINING PROTEIN MREC"/>
    <property type="match status" value="1"/>
</dbReference>
<evidence type="ECO:0000313" key="10">
    <source>
        <dbReference type="Proteomes" id="UP000754750"/>
    </source>
</evidence>
<dbReference type="EMBL" id="SVNY01000007">
    <property type="protein sequence ID" value="MBE6834419.1"/>
    <property type="molecule type" value="Genomic_DNA"/>
</dbReference>
<sequence length="313" mass="32956">MRDVFHSRGFKALLGIVFVVLGIMVYSAGAEGGSVFSSLLGRVFTPMQKVSTVISNNAAASVGRPAADLESENRELKKEVDALRAKLIDYYQVKQENAQYRTFLELKNENKDFTFVSGSVVGRDPNDVFGSFTVDKGSLAGVTAGSPVITESGVVGWVSSVSSTFCQVTTLFSPDTNMAALDRANRESGVVSSNIKLYEQGYAKLGYLSSETKVQKDDIIVTSGLGGIYPKNLPVGKVISVGPEEYSVSYMAVIKPFVDPKTVRDVFIITGFLGKGEALSSLPEPSGTPSGGKPSSGGGTASSGTTPGSEAAK</sequence>
<evidence type="ECO:0000259" key="8">
    <source>
        <dbReference type="Pfam" id="PF04085"/>
    </source>
</evidence>
<evidence type="ECO:0000313" key="9">
    <source>
        <dbReference type="EMBL" id="MBE6834419.1"/>
    </source>
</evidence>
<evidence type="ECO:0000256" key="6">
    <source>
        <dbReference type="SAM" id="Coils"/>
    </source>
</evidence>
<dbReference type="InterPro" id="IPR007221">
    <property type="entry name" value="MreC"/>
</dbReference>